<evidence type="ECO:0000313" key="2">
    <source>
        <dbReference type="EMBL" id="TDM15197.1"/>
    </source>
</evidence>
<dbReference type="Proteomes" id="UP000294865">
    <property type="component" value="Unassembled WGS sequence"/>
</dbReference>
<dbReference type="InterPro" id="IPR007039">
    <property type="entry name" value="TrbC/VirB2"/>
</dbReference>
<feature type="transmembrane region" description="Helical" evidence="1">
    <location>
        <begin position="47"/>
        <end position="66"/>
    </location>
</feature>
<dbReference type="EMBL" id="SDQG01000009">
    <property type="protein sequence ID" value="TDM15197.1"/>
    <property type="molecule type" value="Genomic_DNA"/>
</dbReference>
<dbReference type="RefSeq" id="WP_101040753.1">
    <property type="nucleotide sequence ID" value="NZ_CP086199.1"/>
</dbReference>
<accession>A0A4R6C283</accession>
<gene>
    <name evidence="2" type="ORF">ETI04_10850</name>
</gene>
<protein>
    <recommendedName>
        <fullName evidence="4">Conjugal transfer protein</fullName>
    </recommendedName>
</protein>
<keyword evidence="1" id="KW-0812">Transmembrane</keyword>
<proteinExistence type="predicted"/>
<organism evidence="2 3">
    <name type="scientific">Macrococcoides canis</name>
    <dbReference type="NCBI Taxonomy" id="1855823"/>
    <lineage>
        <taxon>Bacteria</taxon>
        <taxon>Bacillati</taxon>
        <taxon>Bacillota</taxon>
        <taxon>Bacilli</taxon>
        <taxon>Bacillales</taxon>
        <taxon>Staphylococcaceae</taxon>
        <taxon>Macrococcoides</taxon>
    </lineage>
</organism>
<sequence length="105" mass="11203">MNTILDLNLLTLLTVLGDFDFSHLFMYNDAVQNIIGGLKKLSNALKLIGIALGAIGVAMAGYQFIWGGANGSQQGKQYLLNTAIGVVLIVAATSIIDWITTNVTF</sequence>
<keyword evidence="1" id="KW-0472">Membrane</keyword>
<evidence type="ECO:0008006" key="4">
    <source>
        <dbReference type="Google" id="ProtNLM"/>
    </source>
</evidence>
<feature type="transmembrane region" description="Helical" evidence="1">
    <location>
        <begin position="78"/>
        <end position="99"/>
    </location>
</feature>
<evidence type="ECO:0000313" key="3">
    <source>
        <dbReference type="Proteomes" id="UP000294865"/>
    </source>
</evidence>
<feature type="transmembrane region" description="Helical" evidence="1">
    <location>
        <begin position="7"/>
        <end position="27"/>
    </location>
</feature>
<dbReference type="AlphaFoldDB" id="A0A4R6C283"/>
<reference evidence="2 3" key="1">
    <citation type="submission" date="2019-01" db="EMBL/GenBank/DDBJ databases">
        <title>Draft genome sequences of Macrococcus caseolyticus, Macrococcus canis, Macrococcus bohemicus and Macrococcus goetzii.</title>
        <authorList>
            <person name="Mazhar S."/>
            <person name="Altermann E."/>
            <person name="Hill C."/>
            <person name="Mcauliffe O."/>
        </authorList>
    </citation>
    <scope>NUCLEOTIDE SEQUENCE [LARGE SCALE GENOMIC DNA]</scope>
    <source>
        <strain evidence="2 3">DPC7162</strain>
    </source>
</reference>
<name>A0A4R6C283_9STAP</name>
<comment type="caution">
    <text evidence="2">The sequence shown here is derived from an EMBL/GenBank/DDBJ whole genome shotgun (WGS) entry which is preliminary data.</text>
</comment>
<dbReference type="Pfam" id="PF04956">
    <property type="entry name" value="TrbC"/>
    <property type="match status" value="1"/>
</dbReference>
<keyword evidence="1" id="KW-1133">Transmembrane helix</keyword>
<evidence type="ECO:0000256" key="1">
    <source>
        <dbReference type="SAM" id="Phobius"/>
    </source>
</evidence>